<gene>
    <name evidence="1" type="ORF">CLUMA_CG009757</name>
</gene>
<sequence length="87" mass="10260">MKFVTEHDSSFNEMKDKIKYTTESACIKIVLTPTLIISYDNETTERIPHDETSHFRMLKHLRCNSHPSYITMFPHALKYEIMFGSEC</sequence>
<name>A0A1J1I9C7_9DIPT</name>
<reference evidence="1 2" key="1">
    <citation type="submission" date="2015-04" db="EMBL/GenBank/DDBJ databases">
        <authorList>
            <person name="Syromyatnikov M.Y."/>
            <person name="Popov V.N."/>
        </authorList>
    </citation>
    <scope>NUCLEOTIDE SEQUENCE [LARGE SCALE GENOMIC DNA]</scope>
</reference>
<keyword evidence="2" id="KW-1185">Reference proteome</keyword>
<dbReference type="AlphaFoldDB" id="A0A1J1I9C7"/>
<evidence type="ECO:0000313" key="2">
    <source>
        <dbReference type="Proteomes" id="UP000183832"/>
    </source>
</evidence>
<dbReference type="Proteomes" id="UP000183832">
    <property type="component" value="Unassembled WGS sequence"/>
</dbReference>
<dbReference type="EMBL" id="CVRI01000043">
    <property type="protein sequence ID" value="CRK96338.1"/>
    <property type="molecule type" value="Genomic_DNA"/>
</dbReference>
<protein>
    <submittedName>
        <fullName evidence="1">CLUMA_CG009757, isoform A</fullName>
    </submittedName>
</protein>
<organism evidence="1 2">
    <name type="scientific">Clunio marinus</name>
    <dbReference type="NCBI Taxonomy" id="568069"/>
    <lineage>
        <taxon>Eukaryota</taxon>
        <taxon>Metazoa</taxon>
        <taxon>Ecdysozoa</taxon>
        <taxon>Arthropoda</taxon>
        <taxon>Hexapoda</taxon>
        <taxon>Insecta</taxon>
        <taxon>Pterygota</taxon>
        <taxon>Neoptera</taxon>
        <taxon>Endopterygota</taxon>
        <taxon>Diptera</taxon>
        <taxon>Nematocera</taxon>
        <taxon>Chironomoidea</taxon>
        <taxon>Chironomidae</taxon>
        <taxon>Clunio</taxon>
    </lineage>
</organism>
<accession>A0A1J1I9C7</accession>
<proteinExistence type="predicted"/>
<evidence type="ECO:0000313" key="1">
    <source>
        <dbReference type="EMBL" id="CRK96338.1"/>
    </source>
</evidence>